<gene>
    <name evidence="1" type="ORF">BDFB_005396</name>
</gene>
<keyword evidence="2" id="KW-1185">Reference proteome</keyword>
<accession>A0A482VJK5</accession>
<proteinExistence type="predicted"/>
<evidence type="ECO:0000313" key="1">
    <source>
        <dbReference type="EMBL" id="RZC32844.1"/>
    </source>
</evidence>
<dbReference type="Proteomes" id="UP000292052">
    <property type="component" value="Unassembled WGS sequence"/>
</dbReference>
<organism evidence="1 2">
    <name type="scientific">Asbolus verrucosus</name>
    <name type="common">Desert ironclad beetle</name>
    <dbReference type="NCBI Taxonomy" id="1661398"/>
    <lineage>
        <taxon>Eukaryota</taxon>
        <taxon>Metazoa</taxon>
        <taxon>Ecdysozoa</taxon>
        <taxon>Arthropoda</taxon>
        <taxon>Hexapoda</taxon>
        <taxon>Insecta</taxon>
        <taxon>Pterygota</taxon>
        <taxon>Neoptera</taxon>
        <taxon>Endopterygota</taxon>
        <taxon>Coleoptera</taxon>
        <taxon>Polyphaga</taxon>
        <taxon>Cucujiformia</taxon>
        <taxon>Tenebrionidae</taxon>
        <taxon>Pimeliinae</taxon>
        <taxon>Asbolus</taxon>
    </lineage>
</organism>
<reference evidence="1 2" key="1">
    <citation type="submission" date="2017-03" db="EMBL/GenBank/DDBJ databases">
        <title>Genome of the blue death feigning beetle - Asbolus verrucosus.</title>
        <authorList>
            <person name="Rider S.D."/>
        </authorList>
    </citation>
    <scope>NUCLEOTIDE SEQUENCE [LARGE SCALE GENOMIC DNA]</scope>
    <source>
        <strain evidence="1">Butters</strain>
        <tissue evidence="1">Head and leg muscle</tissue>
    </source>
</reference>
<evidence type="ECO:0000313" key="2">
    <source>
        <dbReference type="Proteomes" id="UP000292052"/>
    </source>
</evidence>
<dbReference type="AlphaFoldDB" id="A0A482VJK5"/>
<dbReference type="STRING" id="1661398.A0A482VJK5"/>
<name>A0A482VJK5_ASBVE</name>
<comment type="caution">
    <text evidence="1">The sequence shown here is derived from an EMBL/GenBank/DDBJ whole genome shotgun (WGS) entry which is preliminary data.</text>
</comment>
<dbReference type="OrthoDB" id="6775311at2759"/>
<sequence length="328" mass="37811">DGEKVEGCKKKRSSTAFTSLRSVDLFVTFIRIAAKENAPLNFRKLFNFIVESLKNDTKKCYHHSHLNLLSHSFLTNSNIRSYLQSSDWEVLYQLLKSQCQRKSSSDHEIIKCLSLVMKWGPLCNFPVSVFREEFAFVMELCKEIGPSSPKPEQEAVLALVHEFCKHAAKDNRMTCCKLGEEILRNLVALYETNANEDKMKANLVEFFLLQVAIHHPNGVTENHPAAYAVSWTTWKNHLCGIYNLLNNEIKVSSERTIKNQAFFILKNGIMQLLDTFVFLFVEICRQLFDSDGGAALCDSEERPQKRPRMDIGFKNLTEKIKETRSWTW</sequence>
<protein>
    <submittedName>
        <fullName evidence="1">Uncharacterized protein</fullName>
    </submittedName>
</protein>
<feature type="non-terminal residue" evidence="1">
    <location>
        <position position="1"/>
    </location>
</feature>
<dbReference type="EMBL" id="QDEB01094057">
    <property type="protein sequence ID" value="RZC32844.1"/>
    <property type="molecule type" value="Genomic_DNA"/>
</dbReference>